<dbReference type="Proteomes" id="UP000501868">
    <property type="component" value="Chromosome"/>
</dbReference>
<protein>
    <submittedName>
        <fullName evidence="1">Uncharacterized protein</fullName>
    </submittedName>
</protein>
<proteinExistence type="predicted"/>
<reference evidence="1 2" key="1">
    <citation type="submission" date="2020-04" db="EMBL/GenBank/DDBJ databases">
        <title>Genome-Wide Identification of 5-Methylcytosine Sites in Bacterial Genomes By High-Throughput Sequencing of MspJI Restriction Fragments.</title>
        <authorList>
            <person name="Wu V."/>
        </authorList>
    </citation>
    <scope>NUCLEOTIDE SEQUENCE [LARGE SCALE GENOMIC DNA]</scope>
    <source>
        <strain evidence="1 2">S2</strain>
    </source>
</reference>
<name>A0A6H1NZC5_PRIMG</name>
<reference evidence="1 2" key="2">
    <citation type="submission" date="2020-04" db="EMBL/GenBank/DDBJ databases">
        <authorList>
            <person name="Fomenkov A."/>
            <person name="Anton B.P."/>
            <person name="Roberts R.J."/>
        </authorList>
    </citation>
    <scope>NUCLEOTIDE SEQUENCE [LARGE SCALE GENOMIC DNA]</scope>
    <source>
        <strain evidence="1 2">S2</strain>
    </source>
</reference>
<evidence type="ECO:0000313" key="2">
    <source>
        <dbReference type="Proteomes" id="UP000501868"/>
    </source>
</evidence>
<dbReference type="EMBL" id="CP051128">
    <property type="protein sequence ID" value="QIZ06582.1"/>
    <property type="molecule type" value="Genomic_DNA"/>
</dbReference>
<sequence>MAGALELHVYEYVIWILDHSIALPVKAQLNFAESSSMSKATAELLDVGAAQLIQTGQILYPLNVNTFPGGGAFSALAPIDRLRAITLIERLEINLENLPIPYKNNPELVRNMMDVLNELPMFGHYSEWTAYGTTRLLSPEYRKLEYFPYGWFQTLYPGPSFGYRDFRGFLATIQHKKVDD</sequence>
<gene>
    <name evidence="1" type="ORF">HFZ78_07585</name>
</gene>
<dbReference type="AlphaFoldDB" id="A0A6H1NZC5"/>
<accession>A0A6H1NZC5</accession>
<evidence type="ECO:0000313" key="1">
    <source>
        <dbReference type="EMBL" id="QIZ06582.1"/>
    </source>
</evidence>
<organism evidence="1 2">
    <name type="scientific">Priestia megaterium</name>
    <name type="common">Bacillus megaterium</name>
    <dbReference type="NCBI Taxonomy" id="1404"/>
    <lineage>
        <taxon>Bacteria</taxon>
        <taxon>Bacillati</taxon>
        <taxon>Bacillota</taxon>
        <taxon>Bacilli</taxon>
        <taxon>Bacillales</taxon>
        <taxon>Bacillaceae</taxon>
        <taxon>Priestia</taxon>
    </lineage>
</organism>